<evidence type="ECO:0000256" key="2">
    <source>
        <dbReference type="SAM" id="Phobius"/>
    </source>
</evidence>
<dbReference type="InterPro" id="IPR036388">
    <property type="entry name" value="WH-like_DNA-bd_sf"/>
</dbReference>
<dbReference type="InterPro" id="IPR016032">
    <property type="entry name" value="Sig_transdc_resp-reg_C-effctor"/>
</dbReference>
<evidence type="ECO:0000256" key="1">
    <source>
        <dbReference type="SAM" id="Coils"/>
    </source>
</evidence>
<evidence type="ECO:0000313" key="4">
    <source>
        <dbReference type="Proteomes" id="UP001595826"/>
    </source>
</evidence>
<feature type="transmembrane region" description="Helical" evidence="2">
    <location>
        <begin position="306"/>
        <end position="325"/>
    </location>
</feature>
<keyword evidence="2" id="KW-0812">Transmembrane</keyword>
<dbReference type="Proteomes" id="UP001595826">
    <property type="component" value="Unassembled WGS sequence"/>
</dbReference>
<dbReference type="SUPFAM" id="SSF46894">
    <property type="entry name" value="C-terminal effector domain of the bipartite response regulators"/>
    <property type="match status" value="1"/>
</dbReference>
<keyword evidence="1" id="KW-0175">Coiled coil</keyword>
<dbReference type="SUPFAM" id="SSF48452">
    <property type="entry name" value="TPR-like"/>
    <property type="match status" value="1"/>
</dbReference>
<proteinExistence type="predicted"/>
<comment type="caution">
    <text evidence="3">The sequence shown here is derived from an EMBL/GenBank/DDBJ whole genome shotgun (WGS) entry which is preliminary data.</text>
</comment>
<keyword evidence="4" id="KW-1185">Reference proteome</keyword>
<dbReference type="InterPro" id="IPR011990">
    <property type="entry name" value="TPR-like_helical_dom_sf"/>
</dbReference>
<gene>
    <name evidence="3" type="ORF">ACFOWD_08830</name>
</gene>
<organism evidence="3 4">
    <name type="scientific">Polaribacter marinivivus</name>
    <dbReference type="NCBI Taxonomy" id="1524260"/>
    <lineage>
        <taxon>Bacteria</taxon>
        <taxon>Pseudomonadati</taxon>
        <taxon>Bacteroidota</taxon>
        <taxon>Flavobacteriia</taxon>
        <taxon>Flavobacteriales</taxon>
        <taxon>Flavobacteriaceae</taxon>
    </lineage>
</organism>
<keyword evidence="2" id="KW-0472">Membrane</keyword>
<evidence type="ECO:0000313" key="3">
    <source>
        <dbReference type="EMBL" id="MFC4269004.1"/>
    </source>
</evidence>
<evidence type="ECO:0008006" key="5">
    <source>
        <dbReference type="Google" id="ProtNLM"/>
    </source>
</evidence>
<name>A0ABV8R9E0_9FLAO</name>
<keyword evidence="2" id="KW-1133">Transmembrane helix</keyword>
<dbReference type="Gene3D" id="1.25.40.10">
    <property type="entry name" value="Tetratricopeptide repeat domain"/>
    <property type="match status" value="1"/>
</dbReference>
<dbReference type="RefSeq" id="WP_377409879.1">
    <property type="nucleotide sequence ID" value="NZ_JBHSCY010000002.1"/>
</dbReference>
<reference evidence="4" key="1">
    <citation type="journal article" date="2019" name="Int. J. Syst. Evol. Microbiol.">
        <title>The Global Catalogue of Microorganisms (GCM) 10K type strain sequencing project: providing services to taxonomists for standard genome sequencing and annotation.</title>
        <authorList>
            <consortium name="The Broad Institute Genomics Platform"/>
            <consortium name="The Broad Institute Genome Sequencing Center for Infectious Disease"/>
            <person name="Wu L."/>
            <person name="Ma J."/>
        </authorList>
    </citation>
    <scope>NUCLEOTIDE SEQUENCE [LARGE SCALE GENOMIC DNA]</scope>
    <source>
        <strain evidence="4">CECT 8655</strain>
    </source>
</reference>
<protein>
    <recommendedName>
        <fullName evidence="5">HTH luxR-type domain-containing protein</fullName>
    </recommendedName>
</protein>
<feature type="coiled-coil region" evidence="1">
    <location>
        <begin position="325"/>
        <end position="398"/>
    </location>
</feature>
<dbReference type="Gene3D" id="1.10.10.10">
    <property type="entry name" value="Winged helix-like DNA-binding domain superfamily/Winged helix DNA-binding domain"/>
    <property type="match status" value="1"/>
</dbReference>
<sequence>MKKYILYTIICFVFCFCTSQKQEFDITRKNINNKVNEAYHLTQEDNYEKLIPVLFFIDKNKIQFKDNCLQAKVTYLRAAKAYSILSTNEQKEFSKQAIEKAKYCGNNKLISLSYNLLSIAYYRENNLEKLKENVLKAIEFGEKEDNYVFLVDAYYNLIQYYIKFQNWGKVREFSQKGINAIKTFNEKKKRLKFFTIFCAKSHIEKGDFDLAVTDLEEVIAIAEEIKPEDKTEFAKTYRDVYRTYSQLNRKKENYKKANEYLLLVDSLSVLIDKDLNSKVKDLLLNETNLNKKLIEVNKKIINSQRVFIGIGIVFTIFILWCLFKIKNYSDRLKRTLKKEEQLNNELILKNDDLAEKNKRIERLLHQNDKLLLSRTLKMSTLKDAIQNVSKSIEKLVEDNDKVNSSELLFLNRNLNDVISETELWEEFKTEFEKSNPEFFIKLLEKAPNLTITEQKHCAYMSLNMSAKEVASLINISPRSVETARYRIKKKLDIIDNTLSEFLQEI</sequence>
<accession>A0ABV8R9E0</accession>
<dbReference type="EMBL" id="JBHSCY010000002">
    <property type="protein sequence ID" value="MFC4269004.1"/>
    <property type="molecule type" value="Genomic_DNA"/>
</dbReference>